<feature type="compositionally biased region" description="Basic and acidic residues" evidence="1">
    <location>
        <begin position="175"/>
        <end position="196"/>
    </location>
</feature>
<gene>
    <name evidence="2" type="ORF">AVEN_34147_1</name>
</gene>
<dbReference type="Proteomes" id="UP000499080">
    <property type="component" value="Unassembled WGS sequence"/>
</dbReference>
<feature type="compositionally biased region" description="Basic and acidic residues" evidence="1">
    <location>
        <begin position="1134"/>
        <end position="1159"/>
    </location>
</feature>
<proteinExistence type="predicted"/>
<feature type="region of interest" description="Disordered" evidence="1">
    <location>
        <begin position="720"/>
        <end position="884"/>
    </location>
</feature>
<comment type="caution">
    <text evidence="2">The sequence shown here is derived from an EMBL/GenBank/DDBJ whole genome shotgun (WGS) entry which is preliminary data.</text>
</comment>
<feature type="region of interest" description="Disordered" evidence="1">
    <location>
        <begin position="275"/>
        <end position="342"/>
    </location>
</feature>
<feature type="compositionally biased region" description="Polar residues" evidence="1">
    <location>
        <begin position="275"/>
        <end position="291"/>
    </location>
</feature>
<evidence type="ECO:0000256" key="1">
    <source>
        <dbReference type="SAM" id="MobiDB-lite"/>
    </source>
</evidence>
<feature type="compositionally biased region" description="Polar residues" evidence="1">
    <location>
        <begin position="316"/>
        <end position="326"/>
    </location>
</feature>
<feature type="compositionally biased region" description="Polar residues" evidence="1">
    <location>
        <begin position="1123"/>
        <end position="1133"/>
    </location>
</feature>
<dbReference type="EMBL" id="BGPR01020139">
    <property type="protein sequence ID" value="GBN83914.1"/>
    <property type="molecule type" value="Genomic_DNA"/>
</dbReference>
<accession>A0A4Y2S6T0</accession>
<protein>
    <submittedName>
        <fullName evidence="2">Uncharacterized protein</fullName>
    </submittedName>
</protein>
<feature type="region of interest" description="Disordered" evidence="1">
    <location>
        <begin position="356"/>
        <end position="477"/>
    </location>
</feature>
<feature type="compositionally biased region" description="Acidic residues" evidence="1">
    <location>
        <begin position="749"/>
        <end position="771"/>
    </location>
</feature>
<feature type="compositionally biased region" description="Polar residues" evidence="1">
    <location>
        <begin position="1029"/>
        <end position="1052"/>
    </location>
</feature>
<feature type="compositionally biased region" description="Basic and acidic residues" evidence="1">
    <location>
        <begin position="991"/>
        <end position="1028"/>
    </location>
</feature>
<feature type="compositionally biased region" description="Basic and acidic residues" evidence="1">
    <location>
        <begin position="1167"/>
        <end position="1182"/>
    </location>
</feature>
<feature type="compositionally biased region" description="Polar residues" evidence="1">
    <location>
        <begin position="1183"/>
        <end position="1196"/>
    </location>
</feature>
<feature type="compositionally biased region" description="Basic residues" evidence="1">
    <location>
        <begin position="384"/>
        <end position="396"/>
    </location>
</feature>
<reference evidence="2 3" key="1">
    <citation type="journal article" date="2019" name="Sci. Rep.">
        <title>Orb-weaving spider Araneus ventricosus genome elucidates the spidroin gene catalogue.</title>
        <authorList>
            <person name="Kono N."/>
            <person name="Nakamura H."/>
            <person name="Ohtoshi R."/>
            <person name="Moran D.A.P."/>
            <person name="Shinohara A."/>
            <person name="Yoshida Y."/>
            <person name="Fujiwara M."/>
            <person name="Mori M."/>
            <person name="Tomita M."/>
            <person name="Arakawa K."/>
        </authorList>
    </citation>
    <scope>NUCLEOTIDE SEQUENCE [LARGE SCALE GENOMIC DNA]</scope>
</reference>
<feature type="region of interest" description="Disordered" evidence="1">
    <location>
        <begin position="987"/>
        <end position="1196"/>
    </location>
</feature>
<feature type="compositionally biased region" description="Basic and acidic residues" evidence="1">
    <location>
        <begin position="397"/>
        <end position="416"/>
    </location>
</feature>
<evidence type="ECO:0000313" key="2">
    <source>
        <dbReference type="EMBL" id="GBN83914.1"/>
    </source>
</evidence>
<sequence length="1285" mass="147255">MPEVHPFFLGPNVEENYGEYSDSRFDPQWNPWHFNSQPDMHPLRSDFVDSGMNFHSNQENIEETEPRPLSPHYRNVKFNNTLQTKRPANILKPYQNYQPNKQQEQEDSDDYETDEDTEVRRDTGNNQLPSNKMIRADTSLEMNKNFASGYENKRDDGSLSNAYLPENSPNGYPEMDNKFSERKDSNKLENNKRNSDSLRTADITTESVVKSSFKGNENEDLNNNRRSMPSLRNVYITDEAISDAPESITSLNNQDGGVEYKIDKRNDMTAINLQGDGQSLEENSDSASNNINKDEYIASSSKKRNDNLMLRDTDSDNNQKFFQQSDKLVKNPRSPNKTKISQAVPKLTFYNEIQSSENSEISEFTSKKPSHLGTKRMTNDKFKSGRHQFLKRHKTKSGRDSLHHLEQKVEMEDHNLHQSLNPKAVRQSAESGKIHETSKDLLNSNEDDKISSNYQMREKQQKKSIDPQKIDDGSNDESVERDLLHDYTRNNQDINLKSKKSVESKTIKTLEDYSAKEGRDSLQVNVNDPNLSKKRSVDIRDITTEEGSAIHFQRNFENQDSPEMKAIETTSKTVLRSSKNFNLKNRINNYNRQAFPHKKHLPLTSDTLSNRKSLHHRNPYYPYAEHKYSKYDSNERNQKRVPVYSRPTDLEVKELSGPHNYELNIAKQLNKKRAKVDEKLSRTMEDYKVKKTILKDAKTRKETDIVENENEKVVDKVHVISDPDPKTPKPPPEPVNVPFIQTGPVYPSVDEDMVGEKESPEEEVAESDTGDLNEPPDRQIVAPSATEEEELEQGEPQNAASVDYYGEESKEKVVSDNYYDIDADQEDEAAQKIPVSPSAENKAIPDQVDLNYGSETSEAYPETYDEDYSDDSQKSTEIPPAEEAKPMKVVNEYLQPAKLPLNLSPAQASMGQIYKASPPQPDLVFQDLKKGRLNQQLYKPHFGKGNKHKKIYHFSTEYAVSYGMDEFEKEEKLEKASKTVVRNKLLTANESSHHFQEKKTEIKNNKESYHEAYIEEKDESKFPREMDSSKNPQRSIPDSNHQSQSNDRNPNTYLDPDYPGSSADDNYSELVGNREYDDQSGREYSGRISERYSPSDELKKHENLIDNVKRSQPSLKINRDANTDSFTNSTQAQEKLHDGRRDASLLNRGEPDQEIDQKYSESNLEDYLDKNKVIRDSTKESKGSGTPSWTAPHSESKSGNVVYITVRTTTVDLEKKYHAVSLTALSIEAVFFASRDEELFAHEEGLSLRKLSSILILGNNDWLLTDMKSMLFSVKKKITGSNCVI</sequence>
<name>A0A4Y2S6T0_ARAVE</name>
<dbReference type="OrthoDB" id="6437960at2759"/>
<evidence type="ECO:0000313" key="3">
    <source>
        <dbReference type="Proteomes" id="UP000499080"/>
    </source>
</evidence>
<feature type="compositionally biased region" description="Basic and acidic residues" evidence="1">
    <location>
        <begin position="303"/>
        <end position="314"/>
    </location>
</feature>
<feature type="compositionally biased region" description="Basic and acidic residues" evidence="1">
    <location>
        <begin position="446"/>
        <end position="477"/>
    </location>
</feature>
<feature type="compositionally biased region" description="Acidic residues" evidence="1">
    <location>
        <begin position="105"/>
        <end position="117"/>
    </location>
</feature>
<organism evidence="2 3">
    <name type="scientific">Araneus ventricosus</name>
    <name type="common">Orbweaver spider</name>
    <name type="synonym">Epeira ventricosa</name>
    <dbReference type="NCBI Taxonomy" id="182803"/>
    <lineage>
        <taxon>Eukaryota</taxon>
        <taxon>Metazoa</taxon>
        <taxon>Ecdysozoa</taxon>
        <taxon>Arthropoda</taxon>
        <taxon>Chelicerata</taxon>
        <taxon>Arachnida</taxon>
        <taxon>Araneae</taxon>
        <taxon>Araneomorphae</taxon>
        <taxon>Entelegynae</taxon>
        <taxon>Araneoidea</taxon>
        <taxon>Araneidae</taxon>
        <taxon>Araneus</taxon>
    </lineage>
</organism>
<keyword evidence="3" id="KW-1185">Reference proteome</keyword>
<feature type="region of interest" description="Disordered" evidence="1">
    <location>
        <begin position="79"/>
        <end position="201"/>
    </location>
</feature>
<feature type="compositionally biased region" description="Acidic residues" evidence="1">
    <location>
        <begin position="819"/>
        <end position="828"/>
    </location>
</feature>
<feature type="compositionally biased region" description="Basic and acidic residues" evidence="1">
    <location>
        <begin position="1072"/>
        <end position="1109"/>
    </location>
</feature>